<accession>A0ABT3GFX7</accession>
<organism evidence="2 3">
    <name type="scientific">Luteolibacter arcticus</name>
    <dbReference type="NCBI Taxonomy" id="1581411"/>
    <lineage>
        <taxon>Bacteria</taxon>
        <taxon>Pseudomonadati</taxon>
        <taxon>Verrucomicrobiota</taxon>
        <taxon>Verrucomicrobiia</taxon>
        <taxon>Verrucomicrobiales</taxon>
        <taxon>Verrucomicrobiaceae</taxon>
        <taxon>Luteolibacter</taxon>
    </lineage>
</organism>
<evidence type="ECO:0000256" key="1">
    <source>
        <dbReference type="SAM" id="SignalP"/>
    </source>
</evidence>
<reference evidence="2 3" key="1">
    <citation type="submission" date="2022-10" db="EMBL/GenBank/DDBJ databases">
        <title>Luteolibacter arcticus strain CCTCC AB 2014275, whole genome shotgun sequencing project.</title>
        <authorList>
            <person name="Zhao G."/>
            <person name="Shen L."/>
        </authorList>
    </citation>
    <scope>NUCLEOTIDE SEQUENCE [LARGE SCALE GENOMIC DNA]</scope>
    <source>
        <strain evidence="2 3">CCTCC AB 2014275</strain>
    </source>
</reference>
<keyword evidence="3" id="KW-1185">Reference proteome</keyword>
<gene>
    <name evidence="2" type="ORF">OKA05_08150</name>
</gene>
<feature type="chain" id="PRO_5045721276" evidence="1">
    <location>
        <begin position="19"/>
        <end position="653"/>
    </location>
</feature>
<evidence type="ECO:0000313" key="3">
    <source>
        <dbReference type="Proteomes" id="UP001320876"/>
    </source>
</evidence>
<dbReference type="Proteomes" id="UP001320876">
    <property type="component" value="Unassembled WGS sequence"/>
</dbReference>
<feature type="signal peptide" evidence="1">
    <location>
        <begin position="1"/>
        <end position="18"/>
    </location>
</feature>
<proteinExistence type="predicted"/>
<dbReference type="EMBL" id="JAPDDT010000002">
    <property type="protein sequence ID" value="MCW1922523.1"/>
    <property type="molecule type" value="Genomic_DNA"/>
</dbReference>
<keyword evidence="1" id="KW-0732">Signal</keyword>
<evidence type="ECO:0000313" key="2">
    <source>
        <dbReference type="EMBL" id="MCW1922523.1"/>
    </source>
</evidence>
<sequence>MKSWPAVLTLAWTVTASAADGPGDAALSFLRGLKDGNAVFSVGDTAVSPDVPEEERADIAERLDKLGRHIRPDDLRVIEEKEDGELAAVLVSQVTNYDSGSVQIHAVGLVKNAGKWRPAPLPSSFNSTGLSFRPGFLVRAKQLEDWMLRARGEQLVRLKDNIFSMLSEEMRKVKSPDDLHDSTPEKLAGDFLAALAARNLPAALAIAGGLEEPRPADWDDTFQAVSRTLRSPEIRHEKWRLLAAPQALRAIVQVEPEGDDRLVSVVALDPAGDFSARPRPKLVHLPFLRSKAGQWRVKLPQELLSPVTQKASPGQEEDDEDFDSELLARYPAKLAELHPPVREATARAAAETVLAALRTDSLNALCPRLDLTGQAEVSLDALGRAARLWQRFHQQDDLASPVLLDVHEEGDEAVALVQLVSGKVPENARLETIFLRRSEGGWRSNPGFSGSAALAQVKDGAAFGRWIADATKARNDDWSAGLLQRIGGIAADSAPSEDDARRIVEEWRKAIATGDAAGMLAGSACFDDEAGKSKLLRNTGYELLGRQAGEILGVHRAGRWAAVSVRVPPAAGDDSADAYAMHVVAATPGGPRVLPELDFFDPLTRSREFLNRRLWDRVAARLPDGARGELESIYEKHRTISAADRERRLKPNE</sequence>
<dbReference type="RefSeq" id="WP_264486630.1">
    <property type="nucleotide sequence ID" value="NZ_JAPDDT010000002.1"/>
</dbReference>
<comment type="caution">
    <text evidence="2">The sequence shown here is derived from an EMBL/GenBank/DDBJ whole genome shotgun (WGS) entry which is preliminary data.</text>
</comment>
<name>A0ABT3GFX7_9BACT</name>
<protein>
    <submittedName>
        <fullName evidence="2">Uncharacterized protein</fullName>
    </submittedName>
</protein>